<evidence type="ECO:0000256" key="1">
    <source>
        <dbReference type="SAM" id="Phobius"/>
    </source>
</evidence>
<dbReference type="EMBL" id="BARS01025012">
    <property type="protein sequence ID" value="GAG00184.1"/>
    <property type="molecule type" value="Genomic_DNA"/>
</dbReference>
<keyword evidence="1" id="KW-1133">Transmembrane helix</keyword>
<protein>
    <submittedName>
        <fullName evidence="2">Uncharacterized protein</fullName>
    </submittedName>
</protein>
<accession>X0U328</accession>
<proteinExistence type="predicted"/>
<gene>
    <name evidence="2" type="ORF">S01H1_39602</name>
</gene>
<dbReference type="AlphaFoldDB" id="X0U328"/>
<comment type="caution">
    <text evidence="2">The sequence shown here is derived from an EMBL/GenBank/DDBJ whole genome shotgun (WGS) entry which is preliminary data.</text>
</comment>
<reference evidence="2" key="1">
    <citation type="journal article" date="2014" name="Front. Microbiol.">
        <title>High frequency of phylogenetically diverse reductive dehalogenase-homologous genes in deep subseafloor sedimentary metagenomes.</title>
        <authorList>
            <person name="Kawai M."/>
            <person name="Futagami T."/>
            <person name="Toyoda A."/>
            <person name="Takaki Y."/>
            <person name="Nishi S."/>
            <person name="Hori S."/>
            <person name="Arai W."/>
            <person name="Tsubouchi T."/>
            <person name="Morono Y."/>
            <person name="Uchiyama I."/>
            <person name="Ito T."/>
            <person name="Fujiyama A."/>
            <person name="Inagaki F."/>
            <person name="Takami H."/>
        </authorList>
    </citation>
    <scope>NUCLEOTIDE SEQUENCE</scope>
    <source>
        <strain evidence="2">Expedition CK06-06</strain>
    </source>
</reference>
<sequence>MIINQTDGILARLSITNILWIALLGACWQQGWLQYIFEKDISFISHGIAVFSLMVITLSFWKGYVLADILRLPPNLRSKVKDYREKDNIREVLKTELIGYISFIEYFATTALAVGVLGTVIGLIIG</sequence>
<evidence type="ECO:0000313" key="2">
    <source>
        <dbReference type="EMBL" id="GAG00184.1"/>
    </source>
</evidence>
<name>X0U328_9ZZZZ</name>
<feature type="transmembrane region" description="Helical" evidence="1">
    <location>
        <begin position="43"/>
        <end position="61"/>
    </location>
</feature>
<feature type="transmembrane region" description="Helical" evidence="1">
    <location>
        <begin position="103"/>
        <end position="125"/>
    </location>
</feature>
<keyword evidence="1" id="KW-0812">Transmembrane</keyword>
<organism evidence="2">
    <name type="scientific">marine sediment metagenome</name>
    <dbReference type="NCBI Taxonomy" id="412755"/>
    <lineage>
        <taxon>unclassified sequences</taxon>
        <taxon>metagenomes</taxon>
        <taxon>ecological metagenomes</taxon>
    </lineage>
</organism>
<feature type="non-terminal residue" evidence="2">
    <location>
        <position position="126"/>
    </location>
</feature>
<keyword evidence="1" id="KW-0472">Membrane</keyword>
<feature type="transmembrane region" description="Helical" evidence="1">
    <location>
        <begin position="9"/>
        <end position="31"/>
    </location>
</feature>